<reference evidence="5 6" key="1">
    <citation type="journal article" date="2016" name="Front. Microbiol.">
        <title>Characterization of Novel Bacteriophages for Biocontrol of Bacterial Blight in Leek Caused by Pseudomonas syringae pv. porri.</title>
        <authorList>
            <person name="Rombouts S."/>
            <person name="Lavigne R."/>
        </authorList>
    </citation>
    <scope>NUCLEOTIDE SEQUENCE [LARGE SCALE GENOMIC DNA]</scope>
</reference>
<name>A0A142IDH5_9CAUD</name>
<feature type="domain" description="AP2/ERF" evidence="4">
    <location>
        <begin position="67"/>
        <end position="132"/>
    </location>
</feature>
<proteinExistence type="predicted"/>
<keyword evidence="2" id="KW-0238">DNA-binding</keyword>
<dbReference type="GO" id="GO:0003677">
    <property type="term" value="F:DNA binding"/>
    <property type="evidence" value="ECO:0007669"/>
    <property type="project" value="UniProtKB-KW"/>
</dbReference>
<dbReference type="GeneID" id="28802421"/>
<evidence type="ECO:0000256" key="2">
    <source>
        <dbReference type="ARBA" id="ARBA00023125"/>
    </source>
</evidence>
<dbReference type="EMBL" id="KU130126">
    <property type="protein sequence ID" value="AMR57280.1"/>
    <property type="molecule type" value="Genomic_DNA"/>
</dbReference>
<keyword evidence="5" id="KW-0255">Endonuclease</keyword>
<dbReference type="InterPro" id="IPR001471">
    <property type="entry name" value="AP2/ERF_dom"/>
</dbReference>
<protein>
    <submittedName>
        <fullName evidence="5">Putative HNH endonuclease</fullName>
    </submittedName>
</protein>
<keyword evidence="3" id="KW-0804">Transcription</keyword>
<keyword evidence="5" id="KW-0540">Nuclease</keyword>
<dbReference type="KEGG" id="vg:28802421"/>
<dbReference type="Gene3D" id="3.30.730.10">
    <property type="entry name" value="AP2/ERF domain"/>
    <property type="match status" value="1"/>
</dbReference>
<keyword evidence="1" id="KW-0805">Transcription regulation</keyword>
<evidence type="ECO:0000259" key="4">
    <source>
        <dbReference type="PROSITE" id="PS51032"/>
    </source>
</evidence>
<keyword evidence="6" id="KW-1185">Reference proteome</keyword>
<organism evidence="5 6">
    <name type="scientific">Pseudomonas phage vB_PsyM_KIL1</name>
    <dbReference type="NCBI Taxonomy" id="1777065"/>
    <lineage>
        <taxon>Viruses</taxon>
        <taxon>Duplodnaviria</taxon>
        <taxon>Heunggongvirae</taxon>
        <taxon>Uroviricota</taxon>
        <taxon>Caudoviricetes</taxon>
        <taxon>Vandenendeviridae</taxon>
        <taxon>Gorskivirinae</taxon>
        <taxon>Flaumdravirus</taxon>
        <taxon>Flaumdravirus KIL4</taxon>
    </lineage>
</organism>
<sequence length="142" mass="16443">MFTHLTVLGDSGLRNKSREVLWSCECVCGKILNLRTGTLKIGDNRLFKAYPLRWATASTQQQNKPASERNFNGYPVICLTSNRYVARIRHNGKRLYLGCFKTAEEAHAVYDAKGRELFGEEWVSYEEDKNDEDKDQMHRDYS</sequence>
<dbReference type="OrthoDB" id="8611at10239"/>
<dbReference type="PROSITE" id="PS51032">
    <property type="entry name" value="AP2_ERF"/>
    <property type="match status" value="1"/>
</dbReference>
<keyword evidence="5" id="KW-0378">Hydrolase</keyword>
<dbReference type="SMART" id="SM00380">
    <property type="entry name" value="AP2"/>
    <property type="match status" value="1"/>
</dbReference>
<evidence type="ECO:0000256" key="1">
    <source>
        <dbReference type="ARBA" id="ARBA00023015"/>
    </source>
</evidence>
<dbReference type="InterPro" id="IPR036955">
    <property type="entry name" value="AP2/ERF_dom_sf"/>
</dbReference>
<evidence type="ECO:0000313" key="5">
    <source>
        <dbReference type="EMBL" id="AMR57280.1"/>
    </source>
</evidence>
<gene>
    <name evidence="5" type="ORF">vB_PsyM_KIL1_0028</name>
</gene>
<dbReference type="RefSeq" id="YP_009275962.1">
    <property type="nucleotide sequence ID" value="NC_030934.1"/>
</dbReference>
<dbReference type="GO" id="GO:0003700">
    <property type="term" value="F:DNA-binding transcription factor activity"/>
    <property type="evidence" value="ECO:0007669"/>
    <property type="project" value="InterPro"/>
</dbReference>
<dbReference type="InterPro" id="IPR016177">
    <property type="entry name" value="DNA-bd_dom_sf"/>
</dbReference>
<evidence type="ECO:0000256" key="3">
    <source>
        <dbReference type="ARBA" id="ARBA00023163"/>
    </source>
</evidence>
<dbReference type="GO" id="GO:0004519">
    <property type="term" value="F:endonuclease activity"/>
    <property type="evidence" value="ECO:0007669"/>
    <property type="project" value="UniProtKB-KW"/>
</dbReference>
<dbReference type="SUPFAM" id="SSF54171">
    <property type="entry name" value="DNA-binding domain"/>
    <property type="match status" value="1"/>
</dbReference>
<accession>A0A142IDH5</accession>
<dbReference type="Proteomes" id="UP000203989">
    <property type="component" value="Segment"/>
</dbReference>
<evidence type="ECO:0000313" key="6">
    <source>
        <dbReference type="Proteomes" id="UP000203989"/>
    </source>
</evidence>